<protein>
    <submittedName>
        <fullName evidence="2">Uncharacterized protein</fullName>
    </submittedName>
</protein>
<name>A0A915D655_9BILA</name>
<proteinExistence type="predicted"/>
<organism evidence="1 2">
    <name type="scientific">Ditylenchus dipsaci</name>
    <dbReference type="NCBI Taxonomy" id="166011"/>
    <lineage>
        <taxon>Eukaryota</taxon>
        <taxon>Metazoa</taxon>
        <taxon>Ecdysozoa</taxon>
        <taxon>Nematoda</taxon>
        <taxon>Chromadorea</taxon>
        <taxon>Rhabditida</taxon>
        <taxon>Tylenchina</taxon>
        <taxon>Tylenchomorpha</taxon>
        <taxon>Sphaerularioidea</taxon>
        <taxon>Anguinidae</taxon>
        <taxon>Anguininae</taxon>
        <taxon>Ditylenchus</taxon>
    </lineage>
</organism>
<dbReference type="AlphaFoldDB" id="A0A915D655"/>
<dbReference type="WBParaSite" id="jg15776">
    <property type="protein sequence ID" value="jg15776"/>
    <property type="gene ID" value="jg15776"/>
</dbReference>
<reference evidence="2" key="1">
    <citation type="submission" date="2022-11" db="UniProtKB">
        <authorList>
            <consortium name="WormBaseParasite"/>
        </authorList>
    </citation>
    <scope>IDENTIFICATION</scope>
</reference>
<dbReference type="Proteomes" id="UP000887574">
    <property type="component" value="Unplaced"/>
</dbReference>
<sequence length="100" mass="11100">MPSSEDVVRARRDALTNLASSSKTVVAAVRAGLTDEQIVAVPSVQAIRRQVQRSRQPVGASSVDKAVVQVVWLDFFKETEQGLPFMIHNSKGEFYRCFHP</sequence>
<keyword evidence="1" id="KW-1185">Reference proteome</keyword>
<evidence type="ECO:0000313" key="1">
    <source>
        <dbReference type="Proteomes" id="UP000887574"/>
    </source>
</evidence>
<evidence type="ECO:0000313" key="2">
    <source>
        <dbReference type="WBParaSite" id="jg15776"/>
    </source>
</evidence>
<accession>A0A915D655</accession>